<dbReference type="PANTHER" id="PTHR43003">
    <property type="entry name" value="DNA-3-METHYLADENINE GLYCOSYLASE"/>
    <property type="match status" value="1"/>
</dbReference>
<comment type="caution">
    <text evidence="7">The sequence shown here is derived from an EMBL/GenBank/DDBJ whole genome shotgun (WGS) entry which is preliminary data.</text>
</comment>
<dbReference type="GO" id="GO:0032131">
    <property type="term" value="F:alkylated DNA binding"/>
    <property type="evidence" value="ECO:0007669"/>
    <property type="project" value="TreeGrafter"/>
</dbReference>
<dbReference type="GO" id="GO:0006307">
    <property type="term" value="P:DNA alkylation repair"/>
    <property type="evidence" value="ECO:0007669"/>
    <property type="project" value="TreeGrafter"/>
</dbReference>
<dbReference type="EMBL" id="LCFD01000002">
    <property type="protein sequence ID" value="KKS87352.1"/>
    <property type="molecule type" value="Genomic_DNA"/>
</dbReference>
<feature type="domain" description="HhH-GPD" evidence="6">
    <location>
        <begin position="43"/>
        <end position="198"/>
    </location>
</feature>
<dbReference type="GO" id="GO:0005737">
    <property type="term" value="C:cytoplasm"/>
    <property type="evidence" value="ECO:0007669"/>
    <property type="project" value="TreeGrafter"/>
</dbReference>
<evidence type="ECO:0000259" key="6">
    <source>
        <dbReference type="SMART" id="SM00478"/>
    </source>
</evidence>
<gene>
    <name evidence="7" type="ORF">UV61_C0002G0073</name>
</gene>
<dbReference type="Gene3D" id="1.10.340.30">
    <property type="entry name" value="Hypothetical protein, domain 2"/>
    <property type="match status" value="1"/>
</dbReference>
<dbReference type="Gene3D" id="1.10.1670.40">
    <property type="match status" value="1"/>
</dbReference>
<dbReference type="CDD" id="cd00056">
    <property type="entry name" value="ENDO3c"/>
    <property type="match status" value="1"/>
</dbReference>
<dbReference type="EC" id="3.2.2.21" evidence="3"/>
<dbReference type="InterPro" id="IPR011257">
    <property type="entry name" value="DNA_glycosylase"/>
</dbReference>
<dbReference type="SMART" id="SM00478">
    <property type="entry name" value="ENDO3c"/>
    <property type="match status" value="1"/>
</dbReference>
<dbReference type="GO" id="GO:0032993">
    <property type="term" value="C:protein-DNA complex"/>
    <property type="evidence" value="ECO:0007669"/>
    <property type="project" value="TreeGrafter"/>
</dbReference>
<dbReference type="AlphaFoldDB" id="A0A0G1CPF3"/>
<comment type="similarity">
    <text evidence="2">Belongs to the alkylbase DNA glycosidase AlkA family.</text>
</comment>
<evidence type="ECO:0000313" key="7">
    <source>
        <dbReference type="EMBL" id="KKS87352.1"/>
    </source>
</evidence>
<organism evidence="7 8">
    <name type="scientific">Candidatus Gottesmanbacteria bacterium GW2011_GWB1_43_11</name>
    <dbReference type="NCBI Taxonomy" id="1618446"/>
    <lineage>
        <taxon>Bacteria</taxon>
        <taxon>Candidatus Gottesmaniibacteriota</taxon>
    </lineage>
</organism>
<evidence type="ECO:0000256" key="1">
    <source>
        <dbReference type="ARBA" id="ARBA00000086"/>
    </source>
</evidence>
<accession>A0A0G1CPF3</accession>
<dbReference type="GO" id="GO:0008725">
    <property type="term" value="F:DNA-3-methyladenine glycosylase activity"/>
    <property type="evidence" value="ECO:0007669"/>
    <property type="project" value="TreeGrafter"/>
</dbReference>
<dbReference type="SUPFAM" id="SSF48150">
    <property type="entry name" value="DNA-glycosylase"/>
    <property type="match status" value="1"/>
</dbReference>
<keyword evidence="5" id="KW-0234">DNA repair</keyword>
<proteinExistence type="inferred from homology"/>
<dbReference type="InterPro" id="IPR003265">
    <property type="entry name" value="HhH-GPD_domain"/>
</dbReference>
<comment type="catalytic activity">
    <reaction evidence="1">
        <text>Hydrolysis of alkylated DNA, releasing 3-methyladenine, 3-methylguanine, 7-methylguanine and 7-methyladenine.</text>
        <dbReference type="EC" id="3.2.2.21"/>
    </reaction>
</comment>
<sequence>MSKKIINHLKKVDPILATVISQVPPFKRRQDADFYRALVESIVSQQLSIKAADTIFARFLKLFPHVNFPMPQQVREMDIEKIRSCGISYAKISYIKDLATKTQTGILKFDVIHKLSDEEIITHLTQVKGIGRWTAEMFLMFSLGRDDVFSYGDQGLKNAIKKLYQLKSHPTLKQAEKISSKWKPYRSWACRYLWASLELE</sequence>
<dbReference type="GO" id="GO:0043916">
    <property type="term" value="F:DNA-7-methylguanine glycosylase activity"/>
    <property type="evidence" value="ECO:0007669"/>
    <property type="project" value="TreeGrafter"/>
</dbReference>
<dbReference type="Proteomes" id="UP000034050">
    <property type="component" value="Unassembled WGS sequence"/>
</dbReference>
<dbReference type="FunFam" id="1.10.340.30:FF:000004">
    <property type="entry name" value="DNA-3-methyladenine glycosylase II"/>
    <property type="match status" value="1"/>
</dbReference>
<evidence type="ECO:0000256" key="3">
    <source>
        <dbReference type="ARBA" id="ARBA00012000"/>
    </source>
</evidence>
<keyword evidence="4" id="KW-0227">DNA damage</keyword>
<name>A0A0G1CPF3_9BACT</name>
<dbReference type="STRING" id="1618446.UV61_C0002G0073"/>
<dbReference type="InterPro" id="IPR051912">
    <property type="entry name" value="Alkylbase_DNA_Glycosylase/TA"/>
</dbReference>
<evidence type="ECO:0000313" key="8">
    <source>
        <dbReference type="Proteomes" id="UP000034050"/>
    </source>
</evidence>
<protein>
    <recommendedName>
        <fullName evidence="3">DNA-3-methyladenine glycosylase II</fullName>
        <ecNumber evidence="3">3.2.2.21</ecNumber>
    </recommendedName>
</protein>
<reference evidence="7 8" key="1">
    <citation type="journal article" date="2015" name="Nature">
        <title>rRNA introns, odd ribosomes, and small enigmatic genomes across a large radiation of phyla.</title>
        <authorList>
            <person name="Brown C.T."/>
            <person name="Hug L.A."/>
            <person name="Thomas B.C."/>
            <person name="Sharon I."/>
            <person name="Castelle C.J."/>
            <person name="Singh A."/>
            <person name="Wilkins M.J."/>
            <person name="Williams K.H."/>
            <person name="Banfield J.F."/>
        </authorList>
    </citation>
    <scope>NUCLEOTIDE SEQUENCE [LARGE SCALE GENOMIC DNA]</scope>
</reference>
<dbReference type="GO" id="GO:0006285">
    <property type="term" value="P:base-excision repair, AP site formation"/>
    <property type="evidence" value="ECO:0007669"/>
    <property type="project" value="TreeGrafter"/>
</dbReference>
<evidence type="ECO:0000256" key="4">
    <source>
        <dbReference type="ARBA" id="ARBA00022763"/>
    </source>
</evidence>
<evidence type="ECO:0000256" key="2">
    <source>
        <dbReference type="ARBA" id="ARBA00010817"/>
    </source>
</evidence>
<dbReference type="Pfam" id="PF00730">
    <property type="entry name" value="HhH-GPD"/>
    <property type="match status" value="1"/>
</dbReference>
<evidence type="ECO:0000256" key="5">
    <source>
        <dbReference type="ARBA" id="ARBA00023204"/>
    </source>
</evidence>
<dbReference type="PANTHER" id="PTHR43003:SF5">
    <property type="entry name" value="DNA-3-METHYLADENINE GLYCOSYLASE"/>
    <property type="match status" value="1"/>
</dbReference>